<proteinExistence type="predicted"/>
<reference evidence="1" key="1">
    <citation type="journal article" date="2021" name="Proc. Natl. Acad. Sci. U.S.A.">
        <title>A Catalog of Tens of Thousands of Viruses from Human Metagenomes Reveals Hidden Associations with Chronic Diseases.</title>
        <authorList>
            <person name="Tisza M.J."/>
            <person name="Buck C.B."/>
        </authorList>
    </citation>
    <scope>NUCLEOTIDE SEQUENCE</scope>
    <source>
        <strain evidence="1">CtixZ6</strain>
    </source>
</reference>
<protein>
    <submittedName>
        <fullName evidence="1">Tail component</fullName>
    </submittedName>
</protein>
<dbReference type="Pfam" id="PF11367">
    <property type="entry name" value="Tail_completion_gp17"/>
    <property type="match status" value="1"/>
</dbReference>
<organism evidence="1">
    <name type="scientific">Siphoviridae sp. ctixZ6</name>
    <dbReference type="NCBI Taxonomy" id="2826437"/>
    <lineage>
        <taxon>Viruses</taxon>
        <taxon>Duplodnaviria</taxon>
        <taxon>Heunggongvirae</taxon>
        <taxon>Uroviricota</taxon>
        <taxon>Caudoviricetes</taxon>
    </lineage>
</organism>
<accession>A0A8S5N7V2</accession>
<evidence type="ECO:0000313" key="1">
    <source>
        <dbReference type="EMBL" id="DAD90447.1"/>
    </source>
</evidence>
<dbReference type="EMBL" id="BK015087">
    <property type="protein sequence ID" value="DAD90447.1"/>
    <property type="molecule type" value="Genomic_DNA"/>
</dbReference>
<sequence>MIAPIFPVCASSPEVNSILGSNPVRIYPFGIQDDNVVYPYAVWQNLPGGGPENYLNQRPDADKFSLQIDVYADTADEATLAAQAIIYAIELKANIVRYGPQGRDESTLKYRYSFDVDWIVNR</sequence>
<name>A0A8S5N7V2_9CAUD</name>
<dbReference type="InterPro" id="IPR021508">
    <property type="entry name" value="Gp17-like"/>
</dbReference>